<dbReference type="InterPro" id="IPR041492">
    <property type="entry name" value="HAD_2"/>
</dbReference>
<proteinExistence type="inferred from homology"/>
<comment type="similarity">
    <text evidence="3">Belongs to the HAD-like hydrolase superfamily. CbbY/CbbZ/Gph/YieH family.</text>
</comment>
<dbReference type="PRINTS" id="PR00413">
    <property type="entry name" value="HADHALOGNASE"/>
</dbReference>
<dbReference type="Pfam" id="PF13419">
    <property type="entry name" value="HAD_2"/>
    <property type="match status" value="1"/>
</dbReference>
<dbReference type="InterPro" id="IPR036412">
    <property type="entry name" value="HAD-like_sf"/>
</dbReference>
<keyword evidence="5" id="KW-0378">Hydrolase</keyword>
<gene>
    <name evidence="5" type="ORF">ACFPDQ_08800</name>
</gene>
<comment type="pathway">
    <text evidence="2">Organic acid metabolism; glycolate biosynthesis; glycolate from 2-phosphoglycolate: step 1/1.</text>
</comment>
<dbReference type="Proteomes" id="UP001595926">
    <property type="component" value="Unassembled WGS sequence"/>
</dbReference>
<evidence type="ECO:0000313" key="6">
    <source>
        <dbReference type="Proteomes" id="UP001595926"/>
    </source>
</evidence>
<name>A0ABV9TDB6_9GAMM</name>
<evidence type="ECO:0000256" key="4">
    <source>
        <dbReference type="ARBA" id="ARBA00013078"/>
    </source>
</evidence>
<evidence type="ECO:0000313" key="5">
    <source>
        <dbReference type="EMBL" id="MFC4893145.1"/>
    </source>
</evidence>
<dbReference type="PANTHER" id="PTHR43434">
    <property type="entry name" value="PHOSPHOGLYCOLATE PHOSPHATASE"/>
    <property type="match status" value="1"/>
</dbReference>
<dbReference type="SFLD" id="SFLDG01129">
    <property type="entry name" value="C1.5:_HAD__Beta-PGM__Phosphata"/>
    <property type="match status" value="1"/>
</dbReference>
<dbReference type="EC" id="3.1.3.18" evidence="4"/>
<dbReference type="NCBIfam" id="TIGR01549">
    <property type="entry name" value="HAD-SF-IA-v1"/>
    <property type="match status" value="1"/>
</dbReference>
<accession>A0ABV9TDB6</accession>
<dbReference type="Gene3D" id="1.10.150.240">
    <property type="entry name" value="Putative phosphatase, domain 2"/>
    <property type="match status" value="1"/>
</dbReference>
<dbReference type="Gene3D" id="3.40.50.1000">
    <property type="entry name" value="HAD superfamily/HAD-like"/>
    <property type="match status" value="1"/>
</dbReference>
<dbReference type="PANTHER" id="PTHR43434:SF1">
    <property type="entry name" value="PHOSPHOGLYCOLATE PHOSPHATASE"/>
    <property type="match status" value="1"/>
</dbReference>
<dbReference type="RefSeq" id="WP_119330875.1">
    <property type="nucleotide sequence ID" value="NZ_JBHSJH010000003.1"/>
</dbReference>
<organism evidence="5 6">
    <name type="scientific">Pseudofrancisella aestuarii</name>
    <dbReference type="NCBI Taxonomy" id="2670347"/>
    <lineage>
        <taxon>Bacteria</taxon>
        <taxon>Pseudomonadati</taxon>
        <taxon>Pseudomonadota</taxon>
        <taxon>Gammaproteobacteria</taxon>
        <taxon>Thiotrichales</taxon>
        <taxon>Francisellaceae</taxon>
        <taxon>Pseudofrancisella</taxon>
    </lineage>
</organism>
<evidence type="ECO:0000256" key="3">
    <source>
        <dbReference type="ARBA" id="ARBA00006171"/>
    </source>
</evidence>
<dbReference type="SFLD" id="SFLDS00003">
    <property type="entry name" value="Haloacid_Dehalogenase"/>
    <property type="match status" value="1"/>
</dbReference>
<comment type="catalytic activity">
    <reaction evidence="1">
        <text>2-phosphoglycolate + H2O = glycolate + phosphate</text>
        <dbReference type="Rhea" id="RHEA:14369"/>
        <dbReference type="ChEBI" id="CHEBI:15377"/>
        <dbReference type="ChEBI" id="CHEBI:29805"/>
        <dbReference type="ChEBI" id="CHEBI:43474"/>
        <dbReference type="ChEBI" id="CHEBI:58033"/>
        <dbReference type="EC" id="3.1.3.18"/>
    </reaction>
</comment>
<dbReference type="InterPro" id="IPR006439">
    <property type="entry name" value="HAD-SF_hydro_IA"/>
</dbReference>
<dbReference type="InterPro" id="IPR023198">
    <property type="entry name" value="PGP-like_dom2"/>
</dbReference>
<dbReference type="SFLD" id="SFLDG01135">
    <property type="entry name" value="C1.5.6:_HAD__Beta-PGM__Phospha"/>
    <property type="match status" value="1"/>
</dbReference>
<dbReference type="InterPro" id="IPR050155">
    <property type="entry name" value="HAD-like_hydrolase_sf"/>
</dbReference>
<sequence length="219" mass="24354">MVKNIFFDLDGTLINSSKDITLAINKMLETLSLPSVDIKTIENIIGKGYPTTVRKVLSLFIEDSNHIEILAPKAIKIVSKTYKQLDGANTILFPNALEILKYFQSKNIKMALVTNKDEKAAIKIISILKLLDFFEITIGGDSTKYYKPHPLPLLHAMKELNAKAEESIMVGDSINDYLCANGAGVKTILISHGYNNGVNLKDLKPFAFIDNLIELKDLI</sequence>
<evidence type="ECO:0000256" key="1">
    <source>
        <dbReference type="ARBA" id="ARBA00000830"/>
    </source>
</evidence>
<dbReference type="InterPro" id="IPR023214">
    <property type="entry name" value="HAD_sf"/>
</dbReference>
<protein>
    <recommendedName>
        <fullName evidence="4">phosphoglycolate phosphatase</fullName>
        <ecNumber evidence="4">3.1.3.18</ecNumber>
    </recommendedName>
</protein>
<dbReference type="EMBL" id="JBHSJH010000003">
    <property type="protein sequence ID" value="MFC4893145.1"/>
    <property type="molecule type" value="Genomic_DNA"/>
</dbReference>
<evidence type="ECO:0000256" key="2">
    <source>
        <dbReference type="ARBA" id="ARBA00004818"/>
    </source>
</evidence>
<dbReference type="SUPFAM" id="SSF56784">
    <property type="entry name" value="HAD-like"/>
    <property type="match status" value="1"/>
</dbReference>
<reference evidence="6" key="1">
    <citation type="journal article" date="2019" name="Int. J. Syst. Evol. Microbiol.">
        <title>The Global Catalogue of Microorganisms (GCM) 10K type strain sequencing project: providing services to taxonomists for standard genome sequencing and annotation.</title>
        <authorList>
            <consortium name="The Broad Institute Genomics Platform"/>
            <consortium name="The Broad Institute Genome Sequencing Center for Infectious Disease"/>
            <person name="Wu L."/>
            <person name="Ma J."/>
        </authorList>
    </citation>
    <scope>NUCLEOTIDE SEQUENCE [LARGE SCALE GENOMIC DNA]</scope>
    <source>
        <strain evidence="6">CGMCC 1.13718</strain>
    </source>
</reference>
<keyword evidence="6" id="KW-1185">Reference proteome</keyword>
<dbReference type="GO" id="GO:0016787">
    <property type="term" value="F:hydrolase activity"/>
    <property type="evidence" value="ECO:0007669"/>
    <property type="project" value="UniProtKB-KW"/>
</dbReference>
<comment type="caution">
    <text evidence="5">The sequence shown here is derived from an EMBL/GenBank/DDBJ whole genome shotgun (WGS) entry which is preliminary data.</text>
</comment>